<keyword evidence="3" id="KW-1185">Reference proteome</keyword>
<accession>A0ABN7EB99</accession>
<feature type="compositionally biased region" description="Basic residues" evidence="1">
    <location>
        <begin position="57"/>
        <end position="67"/>
    </location>
</feature>
<protein>
    <submittedName>
        <fullName evidence="2">Uncharacterized protein</fullName>
    </submittedName>
</protein>
<sequence length="67" mass="7745">MQSSPPARRGGGSGRRGRCRRHRPWRGRCRRRPTGHRPCRRRGGPSRRGTPDARPGPPRRRRRSPAM</sequence>
<evidence type="ECO:0000313" key="3">
    <source>
        <dbReference type="Proteomes" id="UP001189122"/>
    </source>
</evidence>
<evidence type="ECO:0000256" key="1">
    <source>
        <dbReference type="SAM" id="MobiDB-lite"/>
    </source>
</evidence>
<comment type="caution">
    <text evidence="2">The sequence shown here is derived from an EMBL/GenBank/DDBJ whole genome shotgun (WGS) entry which is preliminary data.</text>
</comment>
<evidence type="ECO:0000313" key="2">
    <source>
        <dbReference type="EMBL" id="CAA6675185.1"/>
    </source>
</evidence>
<organism evidence="2 3">
    <name type="scientific">Spirodela intermedia</name>
    <name type="common">Intermediate duckweed</name>
    <dbReference type="NCBI Taxonomy" id="51605"/>
    <lineage>
        <taxon>Eukaryota</taxon>
        <taxon>Viridiplantae</taxon>
        <taxon>Streptophyta</taxon>
        <taxon>Embryophyta</taxon>
        <taxon>Tracheophyta</taxon>
        <taxon>Spermatophyta</taxon>
        <taxon>Magnoliopsida</taxon>
        <taxon>Liliopsida</taxon>
        <taxon>Araceae</taxon>
        <taxon>Lemnoideae</taxon>
        <taxon>Spirodela</taxon>
    </lineage>
</organism>
<reference evidence="3" key="1">
    <citation type="journal article" date="2020" name="Sci. Rep.">
        <title>Chromosome-scale genome assembly for the duckweed Spirodela intermedia, integrating cytogenetic maps, PacBio and Oxford Nanopore libraries.</title>
        <authorList>
            <person name="Hoang P.T.N."/>
            <person name="Fiebig A."/>
            <person name="Novak P."/>
            <person name="Macas J."/>
            <person name="Cao H.X."/>
            <person name="Stepanenko A."/>
            <person name="Chen G."/>
            <person name="Borisjuk N."/>
            <person name="Scholz U."/>
            <person name="Schubert I."/>
        </authorList>
    </citation>
    <scope>NUCLEOTIDE SEQUENCE [LARGE SCALE GENOMIC DNA]</scope>
</reference>
<feature type="compositionally biased region" description="Basic residues" evidence="1">
    <location>
        <begin position="15"/>
        <end position="45"/>
    </location>
</feature>
<dbReference type="Proteomes" id="UP001189122">
    <property type="component" value="Unassembled WGS sequence"/>
</dbReference>
<name>A0ABN7EB99_SPIIN</name>
<proteinExistence type="predicted"/>
<gene>
    <name evidence="2" type="ORF">SI7747_UN021527</name>
</gene>
<dbReference type="EMBL" id="CACRZD030000241">
    <property type="protein sequence ID" value="CAA6675185.1"/>
    <property type="molecule type" value="Genomic_DNA"/>
</dbReference>
<feature type="region of interest" description="Disordered" evidence="1">
    <location>
        <begin position="1"/>
        <end position="67"/>
    </location>
</feature>